<dbReference type="InterPro" id="IPR007936">
    <property type="entry name" value="VapE-like_dom"/>
</dbReference>
<dbReference type="Pfam" id="PF05272">
    <property type="entry name" value="VapE-like_dom"/>
    <property type="match status" value="1"/>
</dbReference>
<feature type="domain" description="Virulence-associated protein E-like" evidence="1">
    <location>
        <begin position="122"/>
        <end position="356"/>
    </location>
</feature>
<sequence length="442" mass="49893">MSIAIPAPHKSYEIELPQNTVLDRPRFTDLKEDSKGNVRVLNTNQNLADLGNFCSLDFRLNMMTFNNEVCDIFGNLIADSYDSINSKLISAANIYGLPEKAINTHLVALCEQTKYHPIKLYLDGEKWDGKERVSAVISCLNAKHEALADTILKHWLVGCVASLYESNFNSKLVPVLQGNQSFRKTAFVSRFAEIIPYAFLEGAALNPDDKDSVLSCIRSFIVELGELERTSKNSQGSLKAFITNKVDTVRPPYARLDIKKPRQTHFIATVNGSEFLKDETGSSRFAVIEMEQAANMDKLNELLGWHYDGTGSLKQVDEPQLKQFWLEVKHLYLSGYGWMLKDEDLQQIAKLNDSYQDKGFAYSYIYDNYIAPASKIDFANEIDRPQCINGWFAAGELIYEDKKLNSYTSGVVGKALRQLSREGYLQAKKAGGNQTRYKLSSY</sequence>
<proteinExistence type="predicted"/>
<organism evidence="2">
    <name type="scientific">marine sediment metagenome</name>
    <dbReference type="NCBI Taxonomy" id="412755"/>
    <lineage>
        <taxon>unclassified sequences</taxon>
        <taxon>metagenomes</taxon>
        <taxon>ecological metagenomes</taxon>
    </lineage>
</organism>
<evidence type="ECO:0000259" key="1">
    <source>
        <dbReference type="Pfam" id="PF05272"/>
    </source>
</evidence>
<dbReference type="PANTHER" id="PTHR34985">
    <property type="entry name" value="SLR0554 PROTEIN"/>
    <property type="match status" value="1"/>
</dbReference>
<protein>
    <recommendedName>
        <fullName evidence="1">Virulence-associated protein E-like domain-containing protein</fullName>
    </recommendedName>
</protein>
<name>A0A0F9HID2_9ZZZZ</name>
<reference evidence="2" key="1">
    <citation type="journal article" date="2015" name="Nature">
        <title>Complex archaea that bridge the gap between prokaryotes and eukaryotes.</title>
        <authorList>
            <person name="Spang A."/>
            <person name="Saw J.H."/>
            <person name="Jorgensen S.L."/>
            <person name="Zaremba-Niedzwiedzka K."/>
            <person name="Martijn J."/>
            <person name="Lind A.E."/>
            <person name="van Eijk R."/>
            <person name="Schleper C."/>
            <person name="Guy L."/>
            <person name="Ettema T.J."/>
        </authorList>
    </citation>
    <scope>NUCLEOTIDE SEQUENCE</scope>
</reference>
<dbReference type="AlphaFoldDB" id="A0A0F9HID2"/>
<dbReference type="EMBL" id="LAZR01016816">
    <property type="protein sequence ID" value="KKM02887.1"/>
    <property type="molecule type" value="Genomic_DNA"/>
</dbReference>
<evidence type="ECO:0000313" key="2">
    <source>
        <dbReference type="EMBL" id="KKM02887.1"/>
    </source>
</evidence>
<accession>A0A0F9HID2</accession>
<comment type="caution">
    <text evidence="2">The sequence shown here is derived from an EMBL/GenBank/DDBJ whole genome shotgun (WGS) entry which is preliminary data.</text>
</comment>
<gene>
    <name evidence="2" type="ORF">LCGC14_1779940</name>
</gene>
<dbReference type="PANTHER" id="PTHR34985:SF1">
    <property type="entry name" value="SLR0554 PROTEIN"/>
    <property type="match status" value="1"/>
</dbReference>